<dbReference type="Pfam" id="PF01466">
    <property type="entry name" value="Skp1"/>
    <property type="match status" value="1"/>
</dbReference>
<feature type="domain" description="SKP1 component dimerisation" evidence="3">
    <location>
        <begin position="239"/>
        <end position="283"/>
    </location>
</feature>
<evidence type="ECO:0000313" key="4">
    <source>
        <dbReference type="EMBL" id="KAF5225016.1"/>
    </source>
</evidence>
<dbReference type="SUPFAM" id="SSF81382">
    <property type="entry name" value="Skp1 dimerisation domain-like"/>
    <property type="match status" value="1"/>
</dbReference>
<gene>
    <name evidence="4" type="ORF">ECC02_001949</name>
</gene>
<keyword evidence="2" id="KW-1133">Transmembrane helix</keyword>
<dbReference type="AlphaFoldDB" id="A0A7J6YF13"/>
<dbReference type="PANTHER" id="PTHR11165">
    <property type="entry name" value="SKP1"/>
    <property type="match status" value="1"/>
</dbReference>
<dbReference type="Gene3D" id="3.30.710.10">
    <property type="entry name" value="Potassium Channel Kv1.1, Chain A"/>
    <property type="match status" value="1"/>
</dbReference>
<proteinExistence type="predicted"/>
<feature type="transmembrane region" description="Helical" evidence="2">
    <location>
        <begin position="7"/>
        <end position="28"/>
    </location>
</feature>
<protein>
    <submittedName>
        <fullName evidence="4">Dimerization domain</fullName>
    </submittedName>
</protein>
<keyword evidence="2" id="KW-0472">Membrane</keyword>
<comment type="caution">
    <text evidence="4">The sequence shown here is derived from an EMBL/GenBank/DDBJ whole genome shotgun (WGS) entry which is preliminary data.</text>
</comment>
<evidence type="ECO:0000256" key="2">
    <source>
        <dbReference type="SAM" id="Phobius"/>
    </source>
</evidence>
<dbReference type="InterPro" id="IPR016897">
    <property type="entry name" value="SKP1"/>
</dbReference>
<dbReference type="GO" id="GO:0006511">
    <property type="term" value="P:ubiquitin-dependent protein catabolic process"/>
    <property type="evidence" value="ECO:0007669"/>
    <property type="project" value="InterPro"/>
</dbReference>
<reference evidence="4 5" key="1">
    <citation type="journal article" date="2019" name="Genome Biol. Evol.">
        <title>Nanopore Sequencing Significantly Improves Genome Assembly of the Protozoan Parasite Trypanosoma cruzi.</title>
        <authorList>
            <person name="Diaz-Viraque F."/>
            <person name="Pita S."/>
            <person name="Greif G."/>
            <person name="de Souza R.C.M."/>
            <person name="Iraola G."/>
            <person name="Robello C."/>
        </authorList>
    </citation>
    <scope>NUCLEOTIDE SEQUENCE [LARGE SCALE GENOMIC DNA]</scope>
    <source>
        <strain evidence="4 5">Berenice</strain>
    </source>
</reference>
<sequence length="289" mass="31735">MIIHYRCSLFFVFVCFYFFVRELLFFLFTPWRRRGERRMPDQLLVLIGSDGKQATVSRSVATQASLVLRDLLDGREPTTRVEALVSGTGDRGDKTSESQMAGTQSSTASASIPSAGAACSNNGGGGGGSGAIPAIELPFPYFTGDLLRRICAHMTYRYNYQPPNRSDEGASAGNGKGGNGGGGGSAWSHGRNVMREIPRPMVLPLCEYLDPYDRRFIEDWDEATTVLMVKAATLLNYEELLCLASAKLAVYLSEKSVEGIRAFLGVESDFTQEEEAELKKELERVLGER</sequence>
<accession>A0A7J6YF13</accession>
<evidence type="ECO:0000256" key="1">
    <source>
        <dbReference type="SAM" id="MobiDB-lite"/>
    </source>
</evidence>
<dbReference type="VEuPathDB" id="TriTrypDB:BCY84_10882"/>
<evidence type="ECO:0000313" key="5">
    <source>
        <dbReference type="Proteomes" id="UP000583944"/>
    </source>
</evidence>
<dbReference type="InterPro" id="IPR016072">
    <property type="entry name" value="Skp1_comp_dimer"/>
</dbReference>
<evidence type="ECO:0000259" key="3">
    <source>
        <dbReference type="Pfam" id="PF01466"/>
    </source>
</evidence>
<keyword evidence="2" id="KW-0812">Transmembrane</keyword>
<dbReference type="InterPro" id="IPR036296">
    <property type="entry name" value="SKP1-like_dim_sf"/>
</dbReference>
<dbReference type="SUPFAM" id="SSF54695">
    <property type="entry name" value="POZ domain"/>
    <property type="match status" value="1"/>
</dbReference>
<dbReference type="Proteomes" id="UP000583944">
    <property type="component" value="Unassembled WGS sequence"/>
</dbReference>
<organism evidence="4 5">
    <name type="scientific">Trypanosoma cruzi</name>
    <dbReference type="NCBI Taxonomy" id="5693"/>
    <lineage>
        <taxon>Eukaryota</taxon>
        <taxon>Discoba</taxon>
        <taxon>Euglenozoa</taxon>
        <taxon>Kinetoplastea</taxon>
        <taxon>Metakinetoplastina</taxon>
        <taxon>Trypanosomatida</taxon>
        <taxon>Trypanosomatidae</taxon>
        <taxon>Trypanosoma</taxon>
        <taxon>Schizotrypanum</taxon>
    </lineage>
</organism>
<feature type="region of interest" description="Disordered" evidence="1">
    <location>
        <begin position="162"/>
        <end position="187"/>
    </location>
</feature>
<dbReference type="InterPro" id="IPR011333">
    <property type="entry name" value="SKP1/BTB/POZ_sf"/>
</dbReference>
<dbReference type="VEuPathDB" id="TriTrypDB:ECC02_001949"/>
<dbReference type="EMBL" id="JABDHM010000009">
    <property type="protein sequence ID" value="KAF5225016.1"/>
    <property type="molecule type" value="Genomic_DNA"/>
</dbReference>
<name>A0A7J6YF13_TRYCR</name>
<feature type="compositionally biased region" description="Polar residues" evidence="1">
    <location>
        <begin position="97"/>
        <end position="112"/>
    </location>
</feature>
<feature type="compositionally biased region" description="Gly residues" evidence="1">
    <location>
        <begin position="172"/>
        <end position="185"/>
    </location>
</feature>
<feature type="region of interest" description="Disordered" evidence="1">
    <location>
        <begin position="79"/>
        <end position="116"/>
    </location>
</feature>